<accession>A0A1D3K7X2</accession>
<sequence length="160" mass="18182">MKYPNPTQLVALYESHEEIIQYLSQQAVISAEDIQGRNKNILTRLATDFWGKISSKARAEMLSHAHHFVRSCARVGEQYLEKALATPIVELSEVHLVMLRQDLCRRLAEMEANPDFQQAALVQDSPQNADLASLNVQLHALRCRLAELGKPETVNTYIWI</sequence>
<proteinExistence type="predicted"/>
<organism evidence="1 2">
    <name type="scientific">Pseudomonas veronii 1YdBTEX2</name>
    <dbReference type="NCBI Taxonomy" id="1295141"/>
    <lineage>
        <taxon>Bacteria</taxon>
        <taxon>Pseudomonadati</taxon>
        <taxon>Pseudomonadota</taxon>
        <taxon>Gammaproteobacteria</taxon>
        <taxon>Pseudomonadales</taxon>
        <taxon>Pseudomonadaceae</taxon>
        <taxon>Pseudomonas</taxon>
    </lineage>
</organism>
<evidence type="ECO:0000313" key="1">
    <source>
        <dbReference type="EMBL" id="SBW84417.1"/>
    </source>
</evidence>
<dbReference type="AlphaFoldDB" id="A0A1D3K7X2"/>
<evidence type="ECO:0000313" key="2">
    <source>
        <dbReference type="Proteomes" id="UP000245431"/>
    </source>
</evidence>
<reference evidence="2" key="1">
    <citation type="submission" date="2016-07" db="EMBL/GenBank/DDBJ databases">
        <authorList>
            <person name="Florea S."/>
            <person name="Webb J.S."/>
            <person name="Jaromczyk J."/>
            <person name="Schardl C.L."/>
        </authorList>
    </citation>
    <scope>NUCLEOTIDE SEQUENCE [LARGE SCALE GENOMIC DNA]</scope>
    <source>
        <strain evidence="2">1YdBTEX2</strain>
    </source>
</reference>
<dbReference type="Proteomes" id="UP000245431">
    <property type="component" value="Chromosome PVE_r2"/>
</dbReference>
<gene>
    <name evidence="1" type="ORF">PVE_R2G0390</name>
</gene>
<protein>
    <submittedName>
        <fullName evidence="1">Uncharacterized protein</fullName>
    </submittedName>
</protein>
<name>A0A1D3K7X2_PSEVE</name>
<dbReference type="EMBL" id="LT599584">
    <property type="protein sequence ID" value="SBW84417.1"/>
    <property type="molecule type" value="Genomic_DNA"/>
</dbReference>